<sequence>MSELEKETSDRIALEKAATDKLKIKLKLVRAQLIENIWAELSDTMCKAFREAADENQLKRRIKKQNDDVEWKWEGRKKERIRPASEDSEESKEGSGMYVGNRREKVEKKHIDVRGRDLGMEGTRGEVDRETPGYIMREECKRNRLRVKAEKRAQSLKKKWMEGKSAGYERNAGEKKTRRKMSGKYYQKNRDKDTDKQERREKSKNPDTTGSMKEESPEYLPEYLGTKSAKERKKMAIFRCGNEERKNRYWMEKEESRMCYERERNGEKY</sequence>
<feature type="compositionally biased region" description="Basic and acidic residues" evidence="1">
    <location>
        <begin position="188"/>
        <end position="205"/>
    </location>
</feature>
<dbReference type="EMBL" id="JABDTM020006562">
    <property type="protein sequence ID" value="KAH0821710.1"/>
    <property type="molecule type" value="Genomic_DNA"/>
</dbReference>
<organism evidence="2 3">
    <name type="scientific">Tenebrio molitor</name>
    <name type="common">Yellow mealworm beetle</name>
    <dbReference type="NCBI Taxonomy" id="7067"/>
    <lineage>
        <taxon>Eukaryota</taxon>
        <taxon>Metazoa</taxon>
        <taxon>Ecdysozoa</taxon>
        <taxon>Arthropoda</taxon>
        <taxon>Hexapoda</taxon>
        <taxon>Insecta</taxon>
        <taxon>Pterygota</taxon>
        <taxon>Neoptera</taxon>
        <taxon>Endopterygota</taxon>
        <taxon>Coleoptera</taxon>
        <taxon>Polyphaga</taxon>
        <taxon>Cucujiformia</taxon>
        <taxon>Tenebrionidae</taxon>
        <taxon>Tenebrio</taxon>
    </lineage>
</organism>
<proteinExistence type="predicted"/>
<feature type="region of interest" description="Disordered" evidence="1">
    <location>
        <begin position="149"/>
        <end position="233"/>
    </location>
</feature>
<evidence type="ECO:0000313" key="2">
    <source>
        <dbReference type="EMBL" id="KAH0821710.1"/>
    </source>
</evidence>
<evidence type="ECO:0000256" key="1">
    <source>
        <dbReference type="SAM" id="MobiDB-lite"/>
    </source>
</evidence>
<protein>
    <submittedName>
        <fullName evidence="2">Uncharacterized protein</fullName>
    </submittedName>
</protein>
<feature type="compositionally biased region" description="Basic and acidic residues" evidence="1">
    <location>
        <begin position="76"/>
        <end position="85"/>
    </location>
</feature>
<comment type="caution">
    <text evidence="2">The sequence shown here is derived from an EMBL/GenBank/DDBJ whole genome shotgun (WGS) entry which is preliminary data.</text>
</comment>
<reference evidence="2" key="2">
    <citation type="submission" date="2021-08" db="EMBL/GenBank/DDBJ databases">
        <authorList>
            <person name="Eriksson T."/>
        </authorList>
    </citation>
    <scope>NUCLEOTIDE SEQUENCE</scope>
    <source>
        <strain evidence="2">Stoneville</strain>
        <tissue evidence="2">Whole head</tissue>
    </source>
</reference>
<gene>
    <name evidence="2" type="ORF">GEV33_001081</name>
</gene>
<name>A0A8J6HMZ5_TENMO</name>
<feature type="region of interest" description="Disordered" evidence="1">
    <location>
        <begin position="76"/>
        <end position="102"/>
    </location>
</feature>
<dbReference type="Proteomes" id="UP000719412">
    <property type="component" value="Unassembled WGS sequence"/>
</dbReference>
<evidence type="ECO:0000313" key="3">
    <source>
        <dbReference type="Proteomes" id="UP000719412"/>
    </source>
</evidence>
<reference evidence="2" key="1">
    <citation type="journal article" date="2020" name="J Insects Food Feed">
        <title>The yellow mealworm (Tenebrio molitor) genome: a resource for the emerging insects as food and feed industry.</title>
        <authorList>
            <person name="Eriksson T."/>
            <person name="Andere A."/>
            <person name="Kelstrup H."/>
            <person name="Emery V."/>
            <person name="Picard C."/>
        </authorList>
    </citation>
    <scope>NUCLEOTIDE SEQUENCE</scope>
    <source>
        <strain evidence="2">Stoneville</strain>
        <tissue evidence="2">Whole head</tissue>
    </source>
</reference>
<dbReference type="AlphaFoldDB" id="A0A8J6HMZ5"/>
<accession>A0A8J6HMZ5</accession>
<keyword evidence="3" id="KW-1185">Reference proteome</keyword>